<proteinExistence type="predicted"/>
<evidence type="ECO:0000313" key="3">
    <source>
        <dbReference type="EMBL" id="STC93821.1"/>
    </source>
</evidence>
<evidence type="ECO:0000259" key="1">
    <source>
        <dbReference type="Pfam" id="PF12728"/>
    </source>
</evidence>
<dbReference type="Pfam" id="PF12728">
    <property type="entry name" value="HTH_17"/>
    <property type="match status" value="1"/>
</dbReference>
<accession>A0A376DQ90</accession>
<evidence type="ECO:0000313" key="5">
    <source>
        <dbReference type="Proteomes" id="UP000273270"/>
    </source>
</evidence>
<sequence length="103" mass="12244">MEVIAIQKSALDEMKNELWELLEMTENVVQKYTPIFKEEKWLDNQEVCLMMDITKRTLQTYKDKGLLPYSKLNRKNYYKRSDVQALLEAGQPYNNNDNGFTDE</sequence>
<organism evidence="3 4">
    <name type="scientific">Chryseobacterium carnipullorum</name>
    <dbReference type="NCBI Taxonomy" id="1124835"/>
    <lineage>
        <taxon>Bacteria</taxon>
        <taxon>Pseudomonadati</taxon>
        <taxon>Bacteroidota</taxon>
        <taxon>Flavobacteriia</taxon>
        <taxon>Flavobacteriales</taxon>
        <taxon>Weeksellaceae</taxon>
        <taxon>Chryseobacterium group</taxon>
        <taxon>Chryseobacterium</taxon>
    </lineage>
</organism>
<keyword evidence="2" id="KW-0238">DNA-binding</keyword>
<dbReference type="RefSeq" id="WP_078704248.1">
    <property type="nucleotide sequence ID" value="NZ_CP033920.1"/>
</dbReference>
<gene>
    <name evidence="2" type="ORF">EG346_13025</name>
    <name evidence="3" type="ORF">NCTC13533_01042</name>
</gene>
<dbReference type="SUPFAM" id="SSF46955">
    <property type="entry name" value="Putative DNA-binding domain"/>
    <property type="match status" value="1"/>
</dbReference>
<dbReference type="PANTHER" id="PTHR34585">
    <property type="match status" value="1"/>
</dbReference>
<name>A0A376DQ90_CHRCU</name>
<accession>A0A3G6NE84</accession>
<dbReference type="KEGG" id="ccau:EG346_13025"/>
<dbReference type="OrthoDB" id="961769at2"/>
<dbReference type="AlphaFoldDB" id="A0A376DQ90"/>
<keyword evidence="5" id="KW-1185">Reference proteome</keyword>
<dbReference type="EMBL" id="UFVQ01000003">
    <property type="protein sequence ID" value="STC93821.1"/>
    <property type="molecule type" value="Genomic_DNA"/>
</dbReference>
<reference evidence="5" key="3">
    <citation type="submission" date="2018-11" db="EMBL/GenBank/DDBJ databases">
        <title>Proposal to divide the Flavobacteriaceae and reorganize its genera based on Amino Acid Identity values calculated from whole genome sequences.</title>
        <authorList>
            <person name="Nicholson A.C."/>
            <person name="Gulvik C.A."/>
            <person name="Whitney A.M."/>
            <person name="Humrighouse B.W."/>
            <person name="Bell M."/>
            <person name="Holmes B."/>
            <person name="Steigerwalt A.G."/>
            <person name="Villarma A."/>
            <person name="Sheth M."/>
            <person name="Batra D."/>
            <person name="Pryor J."/>
            <person name="Bernardet J.-F."/>
            <person name="Hugo C."/>
            <person name="Kampfer P."/>
            <person name="Newman J."/>
            <person name="McQuiston J.R."/>
        </authorList>
    </citation>
    <scope>NUCLEOTIDE SEQUENCE [LARGE SCALE GENOMIC DNA]</scope>
    <source>
        <strain evidence="5">G0188</strain>
    </source>
</reference>
<evidence type="ECO:0000313" key="4">
    <source>
        <dbReference type="Proteomes" id="UP000255224"/>
    </source>
</evidence>
<dbReference type="PANTHER" id="PTHR34585:SF22">
    <property type="entry name" value="HELIX-TURN-HELIX DOMAIN-CONTAINING PROTEIN"/>
    <property type="match status" value="1"/>
</dbReference>
<reference evidence="3 4" key="1">
    <citation type="submission" date="2018-06" db="EMBL/GenBank/DDBJ databases">
        <authorList>
            <consortium name="Pathogen Informatics"/>
            <person name="Doyle S."/>
        </authorList>
    </citation>
    <scope>NUCLEOTIDE SEQUENCE [LARGE SCALE GENOMIC DNA]</scope>
    <source>
        <strain evidence="3 4">NCTC13533</strain>
    </source>
</reference>
<dbReference type="EMBL" id="CP033920">
    <property type="protein sequence ID" value="AZA49039.1"/>
    <property type="molecule type" value="Genomic_DNA"/>
</dbReference>
<dbReference type="Proteomes" id="UP000273270">
    <property type="component" value="Chromosome"/>
</dbReference>
<dbReference type="InterPro" id="IPR041657">
    <property type="entry name" value="HTH_17"/>
</dbReference>
<dbReference type="Gene3D" id="1.10.1660.10">
    <property type="match status" value="1"/>
</dbReference>
<evidence type="ECO:0000313" key="2">
    <source>
        <dbReference type="EMBL" id="AZA49039.1"/>
    </source>
</evidence>
<dbReference type="GO" id="GO:0003677">
    <property type="term" value="F:DNA binding"/>
    <property type="evidence" value="ECO:0007669"/>
    <property type="project" value="UniProtKB-KW"/>
</dbReference>
<dbReference type="Proteomes" id="UP000255224">
    <property type="component" value="Unassembled WGS sequence"/>
</dbReference>
<reference evidence="2" key="2">
    <citation type="submission" date="2018-11" db="EMBL/GenBank/DDBJ databases">
        <title>Proposal to divide the Flavobacteriaceae and reorganize its genera based on Amino Acid Identity values calculated from whole genome sequences.</title>
        <authorList>
            <person name="Nicholson A.C."/>
            <person name="Gulvik C.A."/>
            <person name="Whitney A.M."/>
            <person name="Humrighouse B.W."/>
            <person name="Bell M."/>
            <person name="Holmes B."/>
            <person name="Steigerwalt A."/>
            <person name="Villarma A."/>
            <person name="Sheth M."/>
            <person name="Batra D."/>
            <person name="Pryor J."/>
            <person name="Bernardet J.-F."/>
            <person name="Hugo C."/>
            <person name="Kampfer P."/>
            <person name="Newman J."/>
            <person name="Mcquiston J.R."/>
        </authorList>
    </citation>
    <scope>NUCLEOTIDE SEQUENCE [LARGE SCALE GENOMIC DNA]</scope>
    <source>
        <strain evidence="2">G0188</strain>
    </source>
</reference>
<dbReference type="InterPro" id="IPR009061">
    <property type="entry name" value="DNA-bd_dom_put_sf"/>
</dbReference>
<feature type="domain" description="Helix-turn-helix" evidence="1">
    <location>
        <begin position="41"/>
        <end position="89"/>
    </location>
</feature>
<protein>
    <submittedName>
        <fullName evidence="2">DNA-binding protein</fullName>
    </submittedName>
    <submittedName>
        <fullName evidence="3">Helix-turn-helix domain</fullName>
    </submittedName>
</protein>